<dbReference type="Proteomes" id="UP000663866">
    <property type="component" value="Unassembled WGS sequence"/>
</dbReference>
<evidence type="ECO:0000313" key="1">
    <source>
        <dbReference type="EMBL" id="CAF4115652.1"/>
    </source>
</evidence>
<dbReference type="AlphaFoldDB" id="A0A819W0K0"/>
<accession>A0A819W0K0</accession>
<protein>
    <recommendedName>
        <fullName evidence="3">Tetratricopeptide repeat protein</fullName>
    </recommendedName>
</protein>
<dbReference type="Gene3D" id="1.25.40.10">
    <property type="entry name" value="Tetratricopeptide repeat domain"/>
    <property type="match status" value="1"/>
</dbReference>
<organism evidence="1 2">
    <name type="scientific">Rotaria magnacalcarata</name>
    <dbReference type="NCBI Taxonomy" id="392030"/>
    <lineage>
        <taxon>Eukaryota</taxon>
        <taxon>Metazoa</taxon>
        <taxon>Spiralia</taxon>
        <taxon>Gnathifera</taxon>
        <taxon>Rotifera</taxon>
        <taxon>Eurotatoria</taxon>
        <taxon>Bdelloidea</taxon>
        <taxon>Philodinida</taxon>
        <taxon>Philodinidae</taxon>
        <taxon>Rotaria</taxon>
    </lineage>
</organism>
<dbReference type="SUPFAM" id="SSF48452">
    <property type="entry name" value="TPR-like"/>
    <property type="match status" value="1"/>
</dbReference>
<comment type="caution">
    <text evidence="1">The sequence shown here is derived from an EMBL/GenBank/DDBJ whole genome shotgun (WGS) entry which is preliminary data.</text>
</comment>
<name>A0A819W0K0_9BILA</name>
<reference evidence="1" key="1">
    <citation type="submission" date="2021-02" db="EMBL/GenBank/DDBJ databases">
        <authorList>
            <person name="Nowell W R."/>
        </authorList>
    </citation>
    <scope>NUCLEOTIDE SEQUENCE</scope>
</reference>
<gene>
    <name evidence="1" type="ORF">OVN521_LOCUS21675</name>
</gene>
<dbReference type="EMBL" id="CAJOBG010004552">
    <property type="protein sequence ID" value="CAF4115652.1"/>
    <property type="molecule type" value="Genomic_DNA"/>
</dbReference>
<dbReference type="InterPro" id="IPR011990">
    <property type="entry name" value="TPR-like_helical_dom_sf"/>
</dbReference>
<proteinExistence type="predicted"/>
<sequence length="563" mass="64227">MKETLDEINEVFQSGRHKEAVASIVALIEESSTDSSLHMAYDSLGKYLNFMGQHTEAVQAWEDGLKFLESTVERVHELDDHKLIDWINISLQTARLAYRQGIDGPGVSHKQNQVCYTVLKMTDTEQEEWKTEQFQRAIKHFNGALENIPANNKEIKQNIQLSLARVLFALKRYDEAVKIYEDGFSVIQMTLLPPYSSIGHTKLRRYNDGDPQWLYNAAECLWQQDKKELAYTRLLQLIGTEPTFATAYKMLATYFTEKNDTTSAAESTCKYKFYSWVPSFCHHIEYNPENISTVEQLNSDQALECINARLANDESKRATEFLAAICYHHYHGPVENKAFEELERRGNASEGAERDFIGSKLMHLIRNHQSVCTVKGAADALAGMKHEDLFDILERLLPQDVNTFFPMHIPTALGKLGDLRAIPLLEKIIKNSIGKDSDVYESVSSDGLFSSCGKDRLTVESCLALAPFIDNETAKQILLDGINYPQTREACLAVLCISTEENQFFEKLEEMLKQHKTLSYMVQTYVMNNAEKSHYAEKLLALNKEFCNKKTELTNDDDNEIDE</sequence>
<keyword evidence="2" id="KW-1185">Reference proteome</keyword>
<evidence type="ECO:0000313" key="2">
    <source>
        <dbReference type="Proteomes" id="UP000663866"/>
    </source>
</evidence>
<dbReference type="Pfam" id="PF13374">
    <property type="entry name" value="TPR_10"/>
    <property type="match status" value="1"/>
</dbReference>
<evidence type="ECO:0008006" key="3">
    <source>
        <dbReference type="Google" id="ProtNLM"/>
    </source>
</evidence>